<dbReference type="GO" id="GO:0016705">
    <property type="term" value="F:oxidoreductase activity, acting on paired donors, with incorporation or reduction of molecular oxygen"/>
    <property type="evidence" value="ECO:0007669"/>
    <property type="project" value="InterPro"/>
</dbReference>
<keyword evidence="5" id="KW-0479">Metal-binding</keyword>
<keyword evidence="8" id="KW-0503">Monooxygenase</keyword>
<evidence type="ECO:0000313" key="9">
    <source>
        <dbReference type="EMBL" id="KAF5358609.1"/>
    </source>
</evidence>
<keyword evidence="7" id="KW-0408">Iron</keyword>
<accession>A0A8H5G530</accession>
<dbReference type="GO" id="GO:0005506">
    <property type="term" value="F:iron ion binding"/>
    <property type="evidence" value="ECO:0007669"/>
    <property type="project" value="InterPro"/>
</dbReference>
<evidence type="ECO:0000256" key="3">
    <source>
        <dbReference type="ARBA" id="ARBA00010617"/>
    </source>
</evidence>
<comment type="cofactor">
    <cofactor evidence="1">
        <name>heme</name>
        <dbReference type="ChEBI" id="CHEBI:30413"/>
    </cofactor>
</comment>
<dbReference type="SUPFAM" id="SSF48264">
    <property type="entry name" value="Cytochrome P450"/>
    <property type="match status" value="1"/>
</dbReference>
<dbReference type="GO" id="GO:0004497">
    <property type="term" value="F:monooxygenase activity"/>
    <property type="evidence" value="ECO:0007669"/>
    <property type="project" value="UniProtKB-KW"/>
</dbReference>
<dbReference type="CDD" id="cd11065">
    <property type="entry name" value="CYP64-like"/>
    <property type="match status" value="1"/>
</dbReference>
<dbReference type="OrthoDB" id="2789670at2759"/>
<evidence type="ECO:0000256" key="4">
    <source>
        <dbReference type="ARBA" id="ARBA00022617"/>
    </source>
</evidence>
<dbReference type="AlphaFoldDB" id="A0A8H5G530"/>
<evidence type="ECO:0000256" key="1">
    <source>
        <dbReference type="ARBA" id="ARBA00001971"/>
    </source>
</evidence>
<dbReference type="GO" id="GO:0020037">
    <property type="term" value="F:heme binding"/>
    <property type="evidence" value="ECO:0007669"/>
    <property type="project" value="InterPro"/>
</dbReference>
<dbReference type="PRINTS" id="PR00463">
    <property type="entry name" value="EP450I"/>
</dbReference>
<evidence type="ECO:0000256" key="5">
    <source>
        <dbReference type="ARBA" id="ARBA00022723"/>
    </source>
</evidence>
<evidence type="ECO:0000256" key="6">
    <source>
        <dbReference type="ARBA" id="ARBA00023002"/>
    </source>
</evidence>
<evidence type="ECO:0000256" key="8">
    <source>
        <dbReference type="ARBA" id="ARBA00023033"/>
    </source>
</evidence>
<comment type="caution">
    <text evidence="9">The sequence shown here is derived from an EMBL/GenBank/DDBJ whole genome shotgun (WGS) entry which is preliminary data.</text>
</comment>
<keyword evidence="10" id="KW-1185">Reference proteome</keyword>
<evidence type="ECO:0000313" key="10">
    <source>
        <dbReference type="Proteomes" id="UP000559256"/>
    </source>
</evidence>
<keyword evidence="4" id="KW-0349">Heme</keyword>
<comment type="similarity">
    <text evidence="3">Belongs to the cytochrome P450 family.</text>
</comment>
<dbReference type="InterPro" id="IPR050364">
    <property type="entry name" value="Cytochrome_P450_fung"/>
</dbReference>
<gene>
    <name evidence="9" type="ORF">D9758_007690</name>
</gene>
<proteinExistence type="inferred from homology"/>
<dbReference type="InterPro" id="IPR002401">
    <property type="entry name" value="Cyt_P450_E_grp-I"/>
</dbReference>
<dbReference type="InterPro" id="IPR001128">
    <property type="entry name" value="Cyt_P450"/>
</dbReference>
<reference evidence="9 10" key="1">
    <citation type="journal article" date="2020" name="ISME J.">
        <title>Uncovering the hidden diversity of litter-decomposition mechanisms in mushroom-forming fungi.</title>
        <authorList>
            <person name="Floudas D."/>
            <person name="Bentzer J."/>
            <person name="Ahren D."/>
            <person name="Johansson T."/>
            <person name="Persson P."/>
            <person name="Tunlid A."/>
        </authorList>
    </citation>
    <scope>NUCLEOTIDE SEQUENCE [LARGE SCALE GENOMIC DNA]</scope>
    <source>
        <strain evidence="9 10">CBS 291.85</strain>
    </source>
</reference>
<dbReference type="Gene3D" id="1.10.630.10">
    <property type="entry name" value="Cytochrome P450"/>
    <property type="match status" value="1"/>
</dbReference>
<organism evidence="9 10">
    <name type="scientific">Tetrapyrgos nigripes</name>
    <dbReference type="NCBI Taxonomy" id="182062"/>
    <lineage>
        <taxon>Eukaryota</taxon>
        <taxon>Fungi</taxon>
        <taxon>Dikarya</taxon>
        <taxon>Basidiomycota</taxon>
        <taxon>Agaricomycotina</taxon>
        <taxon>Agaricomycetes</taxon>
        <taxon>Agaricomycetidae</taxon>
        <taxon>Agaricales</taxon>
        <taxon>Marasmiineae</taxon>
        <taxon>Marasmiaceae</taxon>
        <taxon>Tetrapyrgos</taxon>
    </lineage>
</organism>
<dbReference type="PANTHER" id="PTHR46300:SF7">
    <property type="entry name" value="P450, PUTATIVE (EUROFUNG)-RELATED"/>
    <property type="match status" value="1"/>
</dbReference>
<comment type="pathway">
    <text evidence="2">Secondary metabolite biosynthesis.</text>
</comment>
<name>A0A8H5G530_9AGAR</name>
<protein>
    <recommendedName>
        <fullName evidence="11">Cytochrome P450</fullName>
    </recommendedName>
</protein>
<keyword evidence="6" id="KW-0560">Oxidoreductase</keyword>
<dbReference type="Proteomes" id="UP000559256">
    <property type="component" value="Unassembled WGS sequence"/>
</dbReference>
<evidence type="ECO:0000256" key="2">
    <source>
        <dbReference type="ARBA" id="ARBA00005179"/>
    </source>
</evidence>
<sequence length="535" mass="60481">MFERFGFPSFLLGICVTVWLIQRRNRIPLPPGPRGYPLIGNLLDIPTSYEWLTWSNLGEKWGKYRLKVASGHAQLNSADVVLVGDLCSLSVLGNTIIVINSYSQAVKMLNEKSEIYSERPYVPMATVTSGFGDMMGLLPNDRRLWAYRKMFHDGFGTNAGIRTFYPQQEYLSNLFIKKLLKGSGDLLDHCFHHSGASILRIAYGYEVEESNDPMIAMSTLAVDNFSQATAPGRFLVNTIPLLLKAPDWCPGTAWKATGKKWAKDYRDMEDLPFKFTKLRHMQGRADDCFVVRWLGQSLSPQEEKELKHAAASMFAGGAETTTITIYAFILMMCLYQDVQKRVQHEIDDVIGLNRLPTCEDRNRLPYLRAVLKEVNRFHTLAPCSVPHSTSADDIQDGKFIPKGSIVFPNIWKMAHDPSTYKDPMVFDPTRFLGDSQEQDPNEYIFGFGRRSIDPFAQKCNLIDIVVYRVCPGRLLADVSLFITAAMMLFAFDISPLPGEPPVYESLPGIISRVRPFKCRITPRKDIVGLTALMEE</sequence>
<dbReference type="PANTHER" id="PTHR46300">
    <property type="entry name" value="P450, PUTATIVE (EUROFUNG)-RELATED-RELATED"/>
    <property type="match status" value="1"/>
</dbReference>
<dbReference type="EMBL" id="JAACJM010000049">
    <property type="protein sequence ID" value="KAF5358609.1"/>
    <property type="molecule type" value="Genomic_DNA"/>
</dbReference>
<evidence type="ECO:0008006" key="11">
    <source>
        <dbReference type="Google" id="ProtNLM"/>
    </source>
</evidence>
<dbReference type="Pfam" id="PF00067">
    <property type="entry name" value="p450"/>
    <property type="match status" value="1"/>
</dbReference>
<evidence type="ECO:0000256" key="7">
    <source>
        <dbReference type="ARBA" id="ARBA00023004"/>
    </source>
</evidence>
<dbReference type="InterPro" id="IPR036396">
    <property type="entry name" value="Cyt_P450_sf"/>
</dbReference>